<evidence type="ECO:0000313" key="2">
    <source>
        <dbReference type="Proteomes" id="UP001160148"/>
    </source>
</evidence>
<keyword evidence="2" id="KW-1185">Reference proteome</keyword>
<organism evidence="1 2">
    <name type="scientific">Macrosiphum euphorbiae</name>
    <name type="common">potato aphid</name>
    <dbReference type="NCBI Taxonomy" id="13131"/>
    <lineage>
        <taxon>Eukaryota</taxon>
        <taxon>Metazoa</taxon>
        <taxon>Ecdysozoa</taxon>
        <taxon>Arthropoda</taxon>
        <taxon>Hexapoda</taxon>
        <taxon>Insecta</taxon>
        <taxon>Pterygota</taxon>
        <taxon>Neoptera</taxon>
        <taxon>Paraneoptera</taxon>
        <taxon>Hemiptera</taxon>
        <taxon>Sternorrhyncha</taxon>
        <taxon>Aphidomorpha</taxon>
        <taxon>Aphidoidea</taxon>
        <taxon>Aphididae</taxon>
        <taxon>Macrosiphini</taxon>
        <taxon>Macrosiphum</taxon>
    </lineage>
</organism>
<comment type="caution">
    <text evidence="1">The sequence shown here is derived from an EMBL/GenBank/DDBJ whole genome shotgun (WGS) entry which is preliminary data.</text>
</comment>
<gene>
    <name evidence="1" type="ORF">MEUPH1_LOCUS27407</name>
</gene>
<dbReference type="AlphaFoldDB" id="A0AAV0Y0N5"/>
<proteinExistence type="predicted"/>
<dbReference type="Proteomes" id="UP001160148">
    <property type="component" value="Unassembled WGS sequence"/>
</dbReference>
<protein>
    <submittedName>
        <fullName evidence="1">Uncharacterized protein</fullName>
    </submittedName>
</protein>
<accession>A0AAV0Y0N5</accession>
<name>A0AAV0Y0N5_9HEMI</name>
<reference evidence="1 2" key="1">
    <citation type="submission" date="2023-01" db="EMBL/GenBank/DDBJ databases">
        <authorList>
            <person name="Whitehead M."/>
        </authorList>
    </citation>
    <scope>NUCLEOTIDE SEQUENCE [LARGE SCALE GENOMIC DNA]</scope>
</reference>
<dbReference type="EMBL" id="CARXXK010001112">
    <property type="protein sequence ID" value="CAI6373697.1"/>
    <property type="molecule type" value="Genomic_DNA"/>
</dbReference>
<sequence length="92" mass="10235">MDGPLSIATKRGFEHKQYGRARRIHTRRPRDADVRARIPRAGNGLPVLPKLRLPARSAQEHGYCGGRSSVTTDGGNSVIKRSEHYLIFTNSP</sequence>
<evidence type="ECO:0000313" key="1">
    <source>
        <dbReference type="EMBL" id="CAI6373697.1"/>
    </source>
</evidence>